<organism evidence="1 2">
    <name type="scientific">Vibrio paucivorans</name>
    <dbReference type="NCBI Taxonomy" id="2829489"/>
    <lineage>
        <taxon>Bacteria</taxon>
        <taxon>Pseudomonadati</taxon>
        <taxon>Pseudomonadota</taxon>
        <taxon>Gammaproteobacteria</taxon>
        <taxon>Vibrionales</taxon>
        <taxon>Vibrionaceae</taxon>
        <taxon>Vibrio</taxon>
    </lineage>
</organism>
<dbReference type="EMBL" id="JAKRRX010000132">
    <property type="protein sequence ID" value="MCW8335673.1"/>
    <property type="molecule type" value="Genomic_DNA"/>
</dbReference>
<evidence type="ECO:0000313" key="2">
    <source>
        <dbReference type="Proteomes" id="UP001155586"/>
    </source>
</evidence>
<protein>
    <submittedName>
        <fullName evidence="1">Uncharacterized protein</fullName>
    </submittedName>
</protein>
<reference evidence="1" key="1">
    <citation type="submission" date="2022-02" db="EMBL/GenBank/DDBJ databases">
        <title>Vibrio sp. nov., a new bacterium isolated from Bohai sea, China.</title>
        <authorList>
            <person name="Yuan Y."/>
        </authorList>
    </citation>
    <scope>NUCLEOTIDE SEQUENCE</scope>
    <source>
        <strain evidence="1">DBSS07</strain>
    </source>
</reference>
<evidence type="ECO:0000313" key="1">
    <source>
        <dbReference type="EMBL" id="MCW8335673.1"/>
    </source>
</evidence>
<sequence>MKLLKISFYSLLALTALFSVWLFMPAKVTLAQQVLDKSVGEPFSVIGYRTVSTDPEADTQYHYFLAGSDDKVEDLEPFLVTTDPFVRVIEFGDNKLSITSSGRIYSYHNDLWVEKDDGTIHHWYVSLQSQYVR</sequence>
<accession>A0A9X3CGY7</accession>
<proteinExistence type="predicted"/>
<dbReference type="AlphaFoldDB" id="A0A9X3CGY7"/>
<dbReference type="Proteomes" id="UP001155586">
    <property type="component" value="Unassembled WGS sequence"/>
</dbReference>
<keyword evidence="2" id="KW-1185">Reference proteome</keyword>
<dbReference type="RefSeq" id="WP_252032178.1">
    <property type="nucleotide sequence ID" value="NZ_JAKRRX010000132.1"/>
</dbReference>
<comment type="caution">
    <text evidence="1">The sequence shown here is derived from an EMBL/GenBank/DDBJ whole genome shotgun (WGS) entry which is preliminary data.</text>
</comment>
<name>A0A9X3CGY7_9VIBR</name>
<gene>
    <name evidence="1" type="ORF">MD483_17830</name>
</gene>